<protein>
    <submittedName>
        <fullName evidence="3">Lactoylglutathione lyase</fullName>
    </submittedName>
</protein>
<keyword evidence="3" id="KW-0456">Lyase</keyword>
<dbReference type="InterPro" id="IPR037523">
    <property type="entry name" value="VOC_core"/>
</dbReference>
<accession>A0ABQ6IUI7</accession>
<evidence type="ECO:0000259" key="2">
    <source>
        <dbReference type="PROSITE" id="PS51819"/>
    </source>
</evidence>
<evidence type="ECO:0000313" key="4">
    <source>
        <dbReference type="Proteomes" id="UP001157126"/>
    </source>
</evidence>
<dbReference type="RefSeq" id="WP_284304074.1">
    <property type="nucleotide sequence ID" value="NZ_BSUO01000001.1"/>
</dbReference>
<keyword evidence="4" id="KW-1185">Reference proteome</keyword>
<comment type="caution">
    <text evidence="3">The sequence shown here is derived from an EMBL/GenBank/DDBJ whole genome shotgun (WGS) entry which is preliminary data.</text>
</comment>
<reference evidence="4" key="1">
    <citation type="journal article" date="2019" name="Int. J. Syst. Evol. Microbiol.">
        <title>The Global Catalogue of Microorganisms (GCM) 10K type strain sequencing project: providing services to taxonomists for standard genome sequencing and annotation.</title>
        <authorList>
            <consortium name="The Broad Institute Genomics Platform"/>
            <consortium name="The Broad Institute Genome Sequencing Center for Infectious Disease"/>
            <person name="Wu L."/>
            <person name="Ma J."/>
        </authorList>
    </citation>
    <scope>NUCLEOTIDE SEQUENCE [LARGE SCALE GENOMIC DNA]</scope>
    <source>
        <strain evidence="4">NBRC 113072</strain>
    </source>
</reference>
<dbReference type="PROSITE" id="PS51819">
    <property type="entry name" value="VOC"/>
    <property type="match status" value="2"/>
</dbReference>
<feature type="region of interest" description="Disordered" evidence="1">
    <location>
        <begin position="233"/>
        <end position="260"/>
    </location>
</feature>
<dbReference type="InterPro" id="IPR004360">
    <property type="entry name" value="Glyas_Fos-R_dOase_dom"/>
</dbReference>
<gene>
    <name evidence="3" type="ORF">GCM10025883_23980</name>
</gene>
<evidence type="ECO:0000313" key="3">
    <source>
        <dbReference type="EMBL" id="GMA40353.1"/>
    </source>
</evidence>
<dbReference type="CDD" id="cd07247">
    <property type="entry name" value="SgaA_N_like"/>
    <property type="match status" value="1"/>
</dbReference>
<evidence type="ECO:0000256" key="1">
    <source>
        <dbReference type="SAM" id="MobiDB-lite"/>
    </source>
</evidence>
<dbReference type="PANTHER" id="PTHR33993:SF14">
    <property type="entry name" value="GB|AAF24581.1"/>
    <property type="match status" value="1"/>
</dbReference>
<sequence length="260" mass="27725">MTRTETTTTTTTRPVGSPTWIDLSTNDIDGAKAFYAALFGWSFEDQGEDFGHYHYIRRGEDVVGGLMSTVGMTCPEGGDLPNEWGVYLTVTDVEATLATAESAGGRVIVPAMPVGTSGTMAVVLDPAGAAIGMWQPGDFVGCDHFMTAGTPAWFEAMSQDYAAALPFYREVFAWQVEEMPGEWSYATNGPEATATAGLCDARGVVAEGTPSYWRVYLGTADLDADLARIPELGGTVLDGPEDSPTAGSPRWPTRRVRPSS</sequence>
<dbReference type="PANTHER" id="PTHR33993">
    <property type="entry name" value="GLYOXALASE-RELATED"/>
    <property type="match status" value="1"/>
</dbReference>
<feature type="domain" description="VOC" evidence="2">
    <location>
        <begin position="17"/>
        <end position="136"/>
    </location>
</feature>
<dbReference type="EMBL" id="BSUO01000001">
    <property type="protein sequence ID" value="GMA40353.1"/>
    <property type="molecule type" value="Genomic_DNA"/>
</dbReference>
<dbReference type="Pfam" id="PF00903">
    <property type="entry name" value="Glyoxalase"/>
    <property type="match status" value="1"/>
</dbReference>
<feature type="domain" description="VOC" evidence="2">
    <location>
        <begin position="150"/>
        <end position="260"/>
    </location>
</feature>
<dbReference type="InterPro" id="IPR029068">
    <property type="entry name" value="Glyas_Bleomycin-R_OHBP_Dase"/>
</dbReference>
<dbReference type="SUPFAM" id="SSF54593">
    <property type="entry name" value="Glyoxalase/Bleomycin resistance protein/Dihydroxybiphenyl dioxygenase"/>
    <property type="match status" value="1"/>
</dbReference>
<dbReference type="InterPro" id="IPR052164">
    <property type="entry name" value="Anthracycline_SecMetBiosynth"/>
</dbReference>
<dbReference type="Proteomes" id="UP001157126">
    <property type="component" value="Unassembled WGS sequence"/>
</dbReference>
<name>A0ABQ6IUI7_9MICO</name>
<proteinExistence type="predicted"/>
<dbReference type="Gene3D" id="3.10.180.10">
    <property type="entry name" value="2,3-Dihydroxybiphenyl 1,2-Dioxygenase, domain 1"/>
    <property type="match status" value="2"/>
</dbReference>
<dbReference type="GO" id="GO:0016829">
    <property type="term" value="F:lyase activity"/>
    <property type="evidence" value="ECO:0007669"/>
    <property type="project" value="UniProtKB-KW"/>
</dbReference>
<organism evidence="3 4">
    <name type="scientific">Mobilicoccus caccae</name>
    <dbReference type="NCBI Taxonomy" id="1859295"/>
    <lineage>
        <taxon>Bacteria</taxon>
        <taxon>Bacillati</taxon>
        <taxon>Actinomycetota</taxon>
        <taxon>Actinomycetes</taxon>
        <taxon>Micrococcales</taxon>
        <taxon>Dermatophilaceae</taxon>
        <taxon>Mobilicoccus</taxon>
    </lineage>
</organism>